<evidence type="ECO:0000313" key="2">
    <source>
        <dbReference type="EMBL" id="MBT1705876.1"/>
    </source>
</evidence>
<gene>
    <name evidence="2" type="ORF">KK060_21475</name>
</gene>
<keyword evidence="3" id="KW-1185">Reference proteome</keyword>
<feature type="coiled-coil region" evidence="1">
    <location>
        <begin position="551"/>
        <end position="581"/>
    </location>
</feature>
<dbReference type="RefSeq" id="WP_254156191.1">
    <property type="nucleotide sequence ID" value="NZ_JAHESD010000071.1"/>
</dbReference>
<dbReference type="Proteomes" id="UP000772618">
    <property type="component" value="Unassembled WGS sequence"/>
</dbReference>
<sequence length="1108" mass="129684">MKNFPRIHSISTVGIRQHNNADYKLHEIRTDFTGNNGLGKSILADLLQLIFVPLREEWRPGTEGIEDRKIENIPLKKDWITHGFAFLDIEKKEKEFLTIGVYIPRTSRLPVRPFIVQGGDDFESRGVALVPFKQILESSDFIDEDMRILDLQPLARNLYNKYGIHFKDFYQRNQIDEYFDLLFRNKLLPVDLTKETNLKSFAKVLQSFSRAKTLDTKKSKSLQDFLFEDNEEIQINFNDKKEILAQHIKNYHNADLEIRTLVHKQERLSKLKITFEKSVKSKEEYLKNNAQLCFMKMSTATKEFNDNEEKKTKSLHEFNSLKDAYEVQCVDSYKKMLLQRDICNAIRTRLEDLKTGAGKKNLDELKRKLQNLQSHIDRLEELVEIVNKYKTREGLRRAYAENENLKDARKKLNLLKEHSIFREFKTSKWSENYDEAYDFYPRRLKEIDQNLEALKEIQLLYDGANPNSLFNWAIKQNKELSIEEETILQRLKEIYVTKVTPFAGLKLTLNPSELLSCYKTEGDGIWLNLGPLSEYLPLISKRLFHKRESLSKAIARKKEEIQDEITSLERERNQIRTLNQALVELGFNDNYFKIYQAEQNLIQIVPDNALSEHNIQFIEKHFDDFSKIKLHKEEYVVLDEEITKIIQDAAKILDQSQANDAALTELLTEDFHELKKEVTQPFDKIDFDITLPLDLLIEDRNQRKKEINAAERYRRSIKSKRDEQHSTYKECQFKSSSLHGTKKLTEVAFAAAKQELEVETELRFENILILGEINDEFVFGLKGLSDKDERAYELEYSSVANSFEESQSDRNNPELYGEDGIPYYSFQTLVDVLCGKVGLDGLGNELTQLNEHLKSLGELQLKILTEVFTQVEKQYRQYATTILNLNFFFEKNKVSNAYNFKIEFEPRKDINIDWIEKMKNKARVHKYGADLFTKLDDMPDHNSPENLIKNIARQFYSAVDADPIKLLDPKFYFTLKVKMEDEEGETNTASGGQAYTALALLCIGRLSIVQKDQDQNQGIKFIIIEELSNIDDTNFNIFPEIAKQFGYQLITMTPKPFGSYNDEEWYLHMLIKGKKDKHRNYTPMSFFKTRVKSIPIKQHLEQNELASN</sequence>
<organism evidence="2 3">
    <name type="scientific">Chryseosolibacter indicus</name>
    <dbReference type="NCBI Taxonomy" id="2782351"/>
    <lineage>
        <taxon>Bacteria</taxon>
        <taxon>Pseudomonadati</taxon>
        <taxon>Bacteroidota</taxon>
        <taxon>Cytophagia</taxon>
        <taxon>Cytophagales</taxon>
        <taxon>Chryseotaleaceae</taxon>
        <taxon>Chryseosolibacter</taxon>
    </lineage>
</organism>
<dbReference type="Gene3D" id="3.40.1140.10">
    <property type="match status" value="1"/>
</dbReference>
<feature type="coiled-coil region" evidence="1">
    <location>
        <begin position="362"/>
        <end position="415"/>
    </location>
</feature>
<keyword evidence="1" id="KW-0175">Coiled coil</keyword>
<evidence type="ECO:0000313" key="3">
    <source>
        <dbReference type="Proteomes" id="UP000772618"/>
    </source>
</evidence>
<dbReference type="EMBL" id="JAHESD010000071">
    <property type="protein sequence ID" value="MBT1705876.1"/>
    <property type="molecule type" value="Genomic_DNA"/>
</dbReference>
<evidence type="ECO:0000256" key="1">
    <source>
        <dbReference type="SAM" id="Coils"/>
    </source>
</evidence>
<evidence type="ECO:0008006" key="4">
    <source>
        <dbReference type="Google" id="ProtNLM"/>
    </source>
</evidence>
<name>A0ABS5VX20_9BACT</name>
<reference evidence="2 3" key="1">
    <citation type="submission" date="2021-05" db="EMBL/GenBank/DDBJ databases">
        <title>A Polyphasic approach of four new species of the genus Ohtaekwangia: Ohtaekwangia histidinii sp. nov., Ohtaekwangia cretensis sp. nov., Ohtaekwangia indiensis sp. nov., Ohtaekwangia reichenbachii sp. nov. from diverse environment.</title>
        <authorList>
            <person name="Octaviana S."/>
        </authorList>
    </citation>
    <scope>NUCLEOTIDE SEQUENCE [LARGE SCALE GENOMIC DNA]</scope>
    <source>
        <strain evidence="2 3">PWU20</strain>
    </source>
</reference>
<accession>A0ABS5VX20</accession>
<protein>
    <recommendedName>
        <fullName evidence="4">MukB N-terminal domain-containing protein</fullName>
    </recommendedName>
</protein>
<proteinExistence type="predicted"/>
<comment type="caution">
    <text evidence="2">The sequence shown here is derived from an EMBL/GenBank/DDBJ whole genome shotgun (WGS) entry which is preliminary data.</text>
</comment>